<reference evidence="2" key="1">
    <citation type="submission" date="2022-06" db="EMBL/GenBank/DDBJ databases">
        <title>Genome Sequence of Candolleomyces eurysporus.</title>
        <authorList>
            <person name="Buettner E."/>
        </authorList>
    </citation>
    <scope>NUCLEOTIDE SEQUENCE</scope>
    <source>
        <strain evidence="2">VTCC 930004</strain>
    </source>
</reference>
<feature type="transmembrane region" description="Helical" evidence="1">
    <location>
        <begin position="181"/>
        <end position="203"/>
    </location>
</feature>
<organism evidence="2 3">
    <name type="scientific">Candolleomyces eurysporus</name>
    <dbReference type="NCBI Taxonomy" id="2828524"/>
    <lineage>
        <taxon>Eukaryota</taxon>
        <taxon>Fungi</taxon>
        <taxon>Dikarya</taxon>
        <taxon>Basidiomycota</taxon>
        <taxon>Agaricomycotina</taxon>
        <taxon>Agaricomycetes</taxon>
        <taxon>Agaricomycetidae</taxon>
        <taxon>Agaricales</taxon>
        <taxon>Agaricineae</taxon>
        <taxon>Psathyrellaceae</taxon>
        <taxon>Candolleomyces</taxon>
    </lineage>
</organism>
<protein>
    <submittedName>
        <fullName evidence="2">Uncharacterized protein</fullName>
    </submittedName>
</protein>
<dbReference type="AlphaFoldDB" id="A0A9W8JGM7"/>
<evidence type="ECO:0000256" key="1">
    <source>
        <dbReference type="SAM" id="Phobius"/>
    </source>
</evidence>
<feature type="non-terminal residue" evidence="2">
    <location>
        <position position="274"/>
    </location>
</feature>
<gene>
    <name evidence="2" type="ORF">H1R20_g2906</name>
</gene>
<evidence type="ECO:0000313" key="2">
    <source>
        <dbReference type="EMBL" id="KAJ2934152.1"/>
    </source>
</evidence>
<feature type="transmembrane region" description="Helical" evidence="1">
    <location>
        <begin position="111"/>
        <end position="133"/>
    </location>
</feature>
<dbReference type="EMBL" id="JANBPK010000725">
    <property type="protein sequence ID" value="KAJ2934152.1"/>
    <property type="molecule type" value="Genomic_DNA"/>
</dbReference>
<feature type="transmembrane region" description="Helical" evidence="1">
    <location>
        <begin position="224"/>
        <end position="249"/>
    </location>
</feature>
<keyword evidence="1" id="KW-0472">Membrane</keyword>
<feature type="transmembrane region" description="Helical" evidence="1">
    <location>
        <begin position="140"/>
        <end position="161"/>
    </location>
</feature>
<proteinExistence type="predicted"/>
<comment type="caution">
    <text evidence="2">The sequence shown here is derived from an EMBL/GenBank/DDBJ whole genome shotgun (WGS) entry which is preliminary data.</text>
</comment>
<dbReference type="OrthoDB" id="3346544at2759"/>
<accession>A0A9W8JGM7</accession>
<keyword evidence="3" id="KW-1185">Reference proteome</keyword>
<name>A0A9W8JGM7_9AGAR</name>
<keyword evidence="1" id="KW-1133">Transmembrane helix</keyword>
<evidence type="ECO:0000313" key="3">
    <source>
        <dbReference type="Proteomes" id="UP001140091"/>
    </source>
</evidence>
<keyword evidence="1" id="KW-0812">Transmembrane</keyword>
<sequence>MTDTTGAPPVVQLDEYSRLSQLYFPVAVWTETLLYGVYACLFIATTRIMLKKQAAESFASRVFLVAGTINFILGTLHVAFALFRLIRAYALLVVPPYPIFYLFDFNRWDNFSHLVILALMTWVADGLVIYRCFLIWRRNYWIIILPTLLVLISMAMTFVNWRWFKHPEDFDPNVIKHIFNMVFPLNLAQNVITTSLIAAKIYMQHRASQRSGLQLSSAINLITIIRIIVESAMIYTILTVIIIILLFTLNPAVAIPQQCLAPVIGEPIRNPFYR</sequence>
<feature type="transmembrane region" description="Helical" evidence="1">
    <location>
        <begin position="62"/>
        <end position="86"/>
    </location>
</feature>
<dbReference type="Proteomes" id="UP001140091">
    <property type="component" value="Unassembled WGS sequence"/>
</dbReference>